<comment type="caution">
    <text evidence="1">The sequence shown here is derived from an EMBL/GenBank/DDBJ whole genome shotgun (WGS) entry which is preliminary data.</text>
</comment>
<accession>A0A1S2PCZ8</accession>
<evidence type="ECO:0000313" key="1">
    <source>
        <dbReference type="EMBL" id="OIJ91651.1"/>
    </source>
</evidence>
<keyword evidence="2" id="KW-1185">Reference proteome</keyword>
<dbReference type="SUPFAM" id="SSF46785">
    <property type="entry name" value="Winged helix' DNA-binding domain"/>
    <property type="match status" value="1"/>
</dbReference>
<sequence>MTTLTQTGVRHACTVLSTPALIRLVTEIDDNGPIPPRGLTGTLANLPVPQLRQAVEQARALGLIHHRPGAGLCLTASGSDLADVYDAMARWARHHCVPAPVCNFTSRVRHTLSLLTVPLAVASQGVTEGSGSAPLAGAEADEDLATPRGLLHQWLHANPQLVQGVEDELAA</sequence>
<dbReference type="Gene3D" id="1.10.10.10">
    <property type="entry name" value="Winged helix-like DNA-binding domain superfamily/Winged helix DNA-binding domain"/>
    <property type="match status" value="1"/>
</dbReference>
<proteinExistence type="predicted"/>
<dbReference type="STRING" id="1428652.BIV24_15440"/>
<evidence type="ECO:0000313" key="2">
    <source>
        <dbReference type="Proteomes" id="UP000179935"/>
    </source>
</evidence>
<dbReference type="OrthoDB" id="4263686at2"/>
<dbReference type="InterPro" id="IPR036388">
    <property type="entry name" value="WH-like_DNA-bd_sf"/>
</dbReference>
<dbReference type="EMBL" id="MLYP01000040">
    <property type="protein sequence ID" value="OIJ91651.1"/>
    <property type="molecule type" value="Genomic_DNA"/>
</dbReference>
<gene>
    <name evidence="1" type="ORF">BIV24_15440</name>
</gene>
<name>A0A1S2PCZ8_9ACTN</name>
<dbReference type="Proteomes" id="UP000179935">
    <property type="component" value="Unassembled WGS sequence"/>
</dbReference>
<dbReference type="RefSeq" id="WP_071366872.1">
    <property type="nucleotide sequence ID" value="NZ_MLYP01000040.1"/>
</dbReference>
<dbReference type="AlphaFoldDB" id="A0A1S2PCZ8"/>
<dbReference type="InterPro" id="IPR036390">
    <property type="entry name" value="WH_DNA-bd_sf"/>
</dbReference>
<reference evidence="1 2" key="1">
    <citation type="submission" date="2016-10" db="EMBL/GenBank/DDBJ databases">
        <title>Genome sequence of Streptomyces sp. MUSC 93.</title>
        <authorList>
            <person name="Lee L.-H."/>
            <person name="Ser H.-L."/>
            <person name="Law J.W.-F."/>
        </authorList>
    </citation>
    <scope>NUCLEOTIDE SEQUENCE [LARGE SCALE GENOMIC DNA]</scope>
    <source>
        <strain evidence="1 2">MUSC 93</strain>
    </source>
</reference>
<organism evidence="1 2">
    <name type="scientific">Streptomyces colonosanans</name>
    <dbReference type="NCBI Taxonomy" id="1428652"/>
    <lineage>
        <taxon>Bacteria</taxon>
        <taxon>Bacillati</taxon>
        <taxon>Actinomycetota</taxon>
        <taxon>Actinomycetes</taxon>
        <taxon>Kitasatosporales</taxon>
        <taxon>Streptomycetaceae</taxon>
        <taxon>Streptomyces</taxon>
    </lineage>
</organism>
<protein>
    <submittedName>
        <fullName evidence="1">Uncharacterized protein</fullName>
    </submittedName>
</protein>